<comment type="similarity">
    <text evidence="1">Belongs to the 'phage' integrase family.</text>
</comment>
<dbReference type="InterPro" id="IPR050090">
    <property type="entry name" value="Tyrosine_recombinase_XerCD"/>
</dbReference>
<dbReference type="EMBL" id="BAABWU010000001">
    <property type="protein sequence ID" value="GAA6194984.1"/>
    <property type="molecule type" value="Genomic_DNA"/>
</dbReference>
<dbReference type="InterPro" id="IPR002104">
    <property type="entry name" value="Integrase_catalytic"/>
</dbReference>
<gene>
    <name evidence="7" type="ORF">NBRC116598_04280</name>
</gene>
<dbReference type="PROSITE" id="PS51898">
    <property type="entry name" value="TYR_RECOMBINASE"/>
    <property type="match status" value="1"/>
</dbReference>
<evidence type="ECO:0000256" key="5">
    <source>
        <dbReference type="SAM" id="MobiDB-lite"/>
    </source>
</evidence>
<proteinExistence type="inferred from homology"/>
<evidence type="ECO:0000256" key="4">
    <source>
        <dbReference type="ARBA" id="ARBA00023172"/>
    </source>
</evidence>
<keyword evidence="4" id="KW-0233">DNA recombination</keyword>
<dbReference type="InterPro" id="IPR013762">
    <property type="entry name" value="Integrase-like_cat_sf"/>
</dbReference>
<evidence type="ECO:0000313" key="7">
    <source>
        <dbReference type="EMBL" id="GAA6194984.1"/>
    </source>
</evidence>
<organism evidence="7 8">
    <name type="scientific">Pseudophaeobacter arcticus</name>
    <dbReference type="NCBI Taxonomy" id="385492"/>
    <lineage>
        <taxon>Bacteria</taxon>
        <taxon>Pseudomonadati</taxon>
        <taxon>Pseudomonadota</taxon>
        <taxon>Alphaproteobacteria</taxon>
        <taxon>Rhodobacterales</taxon>
        <taxon>Paracoccaceae</taxon>
        <taxon>Pseudophaeobacter</taxon>
    </lineage>
</organism>
<dbReference type="Pfam" id="PF00589">
    <property type="entry name" value="Phage_integrase"/>
    <property type="match status" value="1"/>
</dbReference>
<evidence type="ECO:0000256" key="1">
    <source>
        <dbReference type="ARBA" id="ARBA00008857"/>
    </source>
</evidence>
<evidence type="ECO:0000256" key="2">
    <source>
        <dbReference type="ARBA" id="ARBA00022908"/>
    </source>
</evidence>
<dbReference type="Proteomes" id="UP001441944">
    <property type="component" value="Unassembled WGS sequence"/>
</dbReference>
<keyword evidence="3" id="KW-0238">DNA-binding</keyword>
<reference evidence="7 8" key="1">
    <citation type="submission" date="2024-04" db="EMBL/GenBank/DDBJ databases">
        <title>Draft genome sequence of Pseudophaeobacter arcticus NBRC 116598.</title>
        <authorList>
            <person name="Miyakawa T."/>
            <person name="Kusuya Y."/>
            <person name="Miura T."/>
        </authorList>
    </citation>
    <scope>NUCLEOTIDE SEQUENCE [LARGE SCALE GENOMIC DNA]</scope>
    <source>
        <strain evidence="7 8">SU-CL00105</strain>
    </source>
</reference>
<dbReference type="RefSeq" id="WP_353396701.1">
    <property type="nucleotide sequence ID" value="NZ_BAABWU010000001.1"/>
</dbReference>
<comment type="caution">
    <text evidence="7">The sequence shown here is derived from an EMBL/GenBank/DDBJ whole genome shotgun (WGS) entry which is preliminary data.</text>
</comment>
<evidence type="ECO:0000259" key="6">
    <source>
        <dbReference type="PROSITE" id="PS51898"/>
    </source>
</evidence>
<sequence length="370" mass="41495">MRGRKNPFPGVGNQPSVDRHGKKRWRLRKTVKGRKIDVYLPGPYGSVEFRLAYDAAVNPVSEAPKTRGAVGTFDYVVSHYRGNQKFGVLAASTRYAKGKRLDWICQFIGSARLADLETRHIENLMDRKGGPDAANRLLKELSELFDYARKRLGMNIQNPTGSAEKRKTREGGYHTWTVAEVEQFRDWHPSGTMARLALELMLATGASRQDACVMGRQNIKGDVIYYRRGKTGQDTELPLAYMPYLVAEIVQLPPSTSVFLTHGKGRAYTVESFGNWFGDQCSAAGLPDRCRAHGLRKHGATELAEAGANEFQIMAFLAHKSTREALRYVRTAQRKKLASDALALARTKNVSNLSDWLDKYTVQVIENKVK</sequence>
<accession>A0ABQ0AGI7</accession>
<feature type="region of interest" description="Disordered" evidence="5">
    <location>
        <begin position="1"/>
        <end position="23"/>
    </location>
</feature>
<feature type="domain" description="Tyr recombinase" evidence="6">
    <location>
        <begin position="171"/>
        <end position="342"/>
    </location>
</feature>
<dbReference type="PANTHER" id="PTHR30349:SF41">
    <property type="entry name" value="INTEGRASE_RECOMBINASE PROTEIN MJ0367-RELATED"/>
    <property type="match status" value="1"/>
</dbReference>
<dbReference type="InterPro" id="IPR011010">
    <property type="entry name" value="DNA_brk_join_enz"/>
</dbReference>
<dbReference type="PANTHER" id="PTHR30349">
    <property type="entry name" value="PHAGE INTEGRASE-RELATED"/>
    <property type="match status" value="1"/>
</dbReference>
<keyword evidence="2" id="KW-0229">DNA integration</keyword>
<dbReference type="Gene3D" id="1.10.443.10">
    <property type="entry name" value="Intergrase catalytic core"/>
    <property type="match status" value="1"/>
</dbReference>
<dbReference type="InterPro" id="IPR010998">
    <property type="entry name" value="Integrase_recombinase_N"/>
</dbReference>
<dbReference type="Gene3D" id="1.10.150.130">
    <property type="match status" value="1"/>
</dbReference>
<name>A0ABQ0AGI7_9RHOB</name>
<evidence type="ECO:0000256" key="3">
    <source>
        <dbReference type="ARBA" id="ARBA00023125"/>
    </source>
</evidence>
<dbReference type="SUPFAM" id="SSF56349">
    <property type="entry name" value="DNA breaking-rejoining enzymes"/>
    <property type="match status" value="1"/>
</dbReference>
<evidence type="ECO:0000313" key="8">
    <source>
        <dbReference type="Proteomes" id="UP001441944"/>
    </source>
</evidence>
<keyword evidence="8" id="KW-1185">Reference proteome</keyword>
<protein>
    <recommendedName>
        <fullName evidence="6">Tyr recombinase domain-containing protein</fullName>
    </recommendedName>
</protein>